<dbReference type="Proteomes" id="UP000295280">
    <property type="component" value="Unassembled WGS sequence"/>
</dbReference>
<evidence type="ECO:0000313" key="2">
    <source>
        <dbReference type="EMBL" id="TDM04496.1"/>
    </source>
</evidence>
<keyword evidence="3" id="KW-1185">Reference proteome</keyword>
<name>A0A9Q8CM10_9STAP</name>
<keyword evidence="1" id="KW-1133">Transmembrane helix</keyword>
<dbReference type="OrthoDB" id="2417798at2"/>
<reference evidence="2 3" key="1">
    <citation type="submission" date="2019-01" db="EMBL/GenBank/DDBJ databases">
        <title>Draft genome sequences of the type strains of six Macrococcus species.</title>
        <authorList>
            <person name="Mazhar S."/>
            <person name="Altermann E."/>
            <person name="Hill C."/>
            <person name="Mcauliffe O."/>
        </authorList>
    </citation>
    <scope>NUCLEOTIDE SEQUENCE [LARGE SCALE GENOMIC DNA]</scope>
    <source>
        <strain evidence="2 3">ATCC 51828</strain>
    </source>
</reference>
<organism evidence="2 3">
    <name type="scientific">Macrococcus carouselicus</name>
    <dbReference type="NCBI Taxonomy" id="69969"/>
    <lineage>
        <taxon>Bacteria</taxon>
        <taxon>Bacillati</taxon>
        <taxon>Bacillota</taxon>
        <taxon>Bacilli</taxon>
        <taxon>Bacillales</taxon>
        <taxon>Staphylococcaceae</taxon>
        <taxon>Macrococcus</taxon>
    </lineage>
</organism>
<dbReference type="AlphaFoldDB" id="A0A9Q8CM10"/>
<dbReference type="EMBL" id="SCWD01000001">
    <property type="protein sequence ID" value="TDM04496.1"/>
    <property type="molecule type" value="Genomic_DNA"/>
</dbReference>
<dbReference type="RefSeq" id="WP_133417355.1">
    <property type="nucleotide sequence ID" value="NZ_SCWD01000001.1"/>
</dbReference>
<feature type="transmembrane region" description="Helical" evidence="1">
    <location>
        <begin position="35"/>
        <end position="55"/>
    </location>
</feature>
<feature type="transmembrane region" description="Helical" evidence="1">
    <location>
        <begin position="114"/>
        <end position="130"/>
    </location>
</feature>
<evidence type="ECO:0000313" key="3">
    <source>
        <dbReference type="Proteomes" id="UP000295280"/>
    </source>
</evidence>
<keyword evidence="1" id="KW-0812">Transmembrane</keyword>
<accession>A0A9Q8CM10</accession>
<feature type="transmembrane region" description="Helical" evidence="1">
    <location>
        <begin position="75"/>
        <end position="94"/>
    </location>
</feature>
<protein>
    <submittedName>
        <fullName evidence="2">Uncharacterized protein</fullName>
    </submittedName>
</protein>
<gene>
    <name evidence="2" type="ORF">ERX40_04815</name>
</gene>
<proteinExistence type="predicted"/>
<sequence length="172" mass="20794">MEKKITWQEAYKDYFNNFFRPKAPITEEMYDKHRWITLLISTIGVVLFILVGQQLDLFTTIDFDMPLKKYHELKVNESFVMGIYLTILIFFLQLPSLPSEIRMFYARKKKPTRYLMVLIGSLVASLLFVFSMYKMEQMNTDFLVLIFFSFNHFFSNDRALRKEKTERLRKEY</sequence>
<evidence type="ECO:0000256" key="1">
    <source>
        <dbReference type="SAM" id="Phobius"/>
    </source>
</evidence>
<feature type="transmembrane region" description="Helical" evidence="1">
    <location>
        <begin position="142"/>
        <end position="160"/>
    </location>
</feature>
<comment type="caution">
    <text evidence="2">The sequence shown here is derived from an EMBL/GenBank/DDBJ whole genome shotgun (WGS) entry which is preliminary data.</text>
</comment>
<keyword evidence="1" id="KW-0472">Membrane</keyword>